<evidence type="ECO:0000313" key="3">
    <source>
        <dbReference type="Ensembl" id="ENSAOCP00000037553.1"/>
    </source>
</evidence>
<accession>A0AAQ5X8D6</accession>
<dbReference type="InterPro" id="IPR040192">
    <property type="entry name" value="CUEDC1"/>
</dbReference>
<dbReference type="InterPro" id="IPR040195">
    <property type="entry name" value="CUE_CUED1"/>
</dbReference>
<name>A0AAQ5X8D6_AMPOC</name>
<dbReference type="Proteomes" id="UP001501940">
    <property type="component" value="Chromosome 7"/>
</dbReference>
<dbReference type="SUPFAM" id="SSF46934">
    <property type="entry name" value="UBA-like"/>
    <property type="match status" value="1"/>
</dbReference>
<sequence length="398" mass="44610">MTSLFRRSSSNGGSRSSGGGSSSGQGQLNNSRPNRQVRRLEFNQAMEDFKTMFPSMDYEVIECVLRSNNGAVDATIDQLLQMSIDGQGSEDSSDSDDSIPPEILERTMEPDSSDEEPPPIYSPPTYDMHIYDRKYPEDPPNPPPRFEGQAPPSQQQVRSYRNWNPPLLGNLPDDFLRILPQQLDSIKQSSQNSLSQPSSSSSSSISSARQWTAQSGSGSVAAGTTGGSGLSTGATEQDKKLKQYLEDERIALFLQNEEFMRELQRNREFLIALERDRLKYESKKSKSNHSSSMESSTGEQYFATSMEAISDDALFRDKLKHMGKSTRKKLFEIARAFSEKTKRRKTKRRTLLKHHSLGTANSTANLLDDVEGNTCEEDGQPRRAHTQEETEERNEPVS</sequence>
<reference evidence="3" key="3">
    <citation type="submission" date="2025-09" db="UniProtKB">
        <authorList>
            <consortium name="Ensembl"/>
        </authorList>
    </citation>
    <scope>IDENTIFICATION</scope>
</reference>
<evidence type="ECO:0000256" key="1">
    <source>
        <dbReference type="SAM" id="MobiDB-lite"/>
    </source>
</evidence>
<dbReference type="InterPro" id="IPR009060">
    <property type="entry name" value="UBA-like_sf"/>
</dbReference>
<dbReference type="AlphaFoldDB" id="A0AAQ5X8D6"/>
<dbReference type="GeneID" id="111577492"/>
<reference evidence="3" key="2">
    <citation type="submission" date="2025-08" db="UniProtKB">
        <authorList>
            <consortium name="Ensembl"/>
        </authorList>
    </citation>
    <scope>IDENTIFICATION</scope>
</reference>
<feature type="region of interest" description="Disordered" evidence="1">
    <location>
        <begin position="1"/>
        <end position="37"/>
    </location>
</feature>
<keyword evidence="4" id="KW-1185">Reference proteome</keyword>
<dbReference type="RefSeq" id="XP_023139568.1">
    <property type="nucleotide sequence ID" value="XM_023283800.3"/>
</dbReference>
<proteinExistence type="predicted"/>
<feature type="compositionally biased region" description="Low complexity" evidence="1">
    <location>
        <begin position="1"/>
        <end position="14"/>
    </location>
</feature>
<feature type="domain" description="CUE" evidence="2">
    <location>
        <begin position="41"/>
        <end position="84"/>
    </location>
</feature>
<dbReference type="SMART" id="SM00546">
    <property type="entry name" value="CUE"/>
    <property type="match status" value="1"/>
</dbReference>
<organism evidence="3 4">
    <name type="scientific">Amphiprion ocellaris</name>
    <name type="common">Clown anemonefish</name>
    <dbReference type="NCBI Taxonomy" id="80972"/>
    <lineage>
        <taxon>Eukaryota</taxon>
        <taxon>Metazoa</taxon>
        <taxon>Chordata</taxon>
        <taxon>Craniata</taxon>
        <taxon>Vertebrata</taxon>
        <taxon>Euteleostomi</taxon>
        <taxon>Actinopterygii</taxon>
        <taxon>Neopterygii</taxon>
        <taxon>Teleostei</taxon>
        <taxon>Neoteleostei</taxon>
        <taxon>Acanthomorphata</taxon>
        <taxon>Ovalentaria</taxon>
        <taxon>Pomacentridae</taxon>
        <taxon>Amphiprion</taxon>
    </lineage>
</organism>
<dbReference type="GeneTree" id="ENSGT00390000006762"/>
<dbReference type="InterPro" id="IPR003892">
    <property type="entry name" value="CUE"/>
</dbReference>
<reference evidence="3 4" key="1">
    <citation type="submission" date="2022-01" db="EMBL/GenBank/DDBJ databases">
        <title>A chromosome-scale genome assembly of the false clownfish, Amphiprion ocellaris.</title>
        <authorList>
            <person name="Ryu T."/>
        </authorList>
    </citation>
    <scope>NUCLEOTIDE SEQUENCE [LARGE SCALE GENOMIC DNA]</scope>
</reference>
<dbReference type="GO" id="GO:0043130">
    <property type="term" value="F:ubiquitin binding"/>
    <property type="evidence" value="ECO:0007669"/>
    <property type="project" value="InterPro"/>
</dbReference>
<dbReference type="PANTHER" id="PTHR13467:SF3">
    <property type="entry name" value="CUE DOMAIN-CONTAINING PROTEIN 1"/>
    <property type="match status" value="1"/>
</dbReference>
<feature type="region of interest" description="Disordered" evidence="1">
    <location>
        <begin position="85"/>
        <end position="165"/>
    </location>
</feature>
<dbReference type="PROSITE" id="PS51140">
    <property type="entry name" value="CUE"/>
    <property type="match status" value="1"/>
</dbReference>
<evidence type="ECO:0000259" key="2">
    <source>
        <dbReference type="PROSITE" id="PS51140"/>
    </source>
</evidence>
<feature type="compositionally biased region" description="Acidic residues" evidence="1">
    <location>
        <begin position="368"/>
        <end position="378"/>
    </location>
</feature>
<feature type="region of interest" description="Disordered" evidence="1">
    <location>
        <begin position="187"/>
        <end position="235"/>
    </location>
</feature>
<feature type="compositionally biased region" description="Polar residues" evidence="1">
    <location>
        <begin position="151"/>
        <end position="162"/>
    </location>
</feature>
<dbReference type="CDD" id="cd14366">
    <property type="entry name" value="CUE_CUED1"/>
    <property type="match status" value="1"/>
</dbReference>
<dbReference type="PANTHER" id="PTHR13467">
    <property type="entry name" value="CUE DOMAIN CONTAINING PROTEIN 1"/>
    <property type="match status" value="1"/>
</dbReference>
<protein>
    <recommendedName>
        <fullName evidence="2">CUE domain-containing protein</fullName>
    </recommendedName>
</protein>
<dbReference type="Gene3D" id="1.10.8.10">
    <property type="entry name" value="DNA helicase RuvA subunit, C-terminal domain"/>
    <property type="match status" value="1"/>
</dbReference>
<dbReference type="CTD" id="556847"/>
<feature type="compositionally biased region" description="Low complexity" evidence="1">
    <location>
        <begin position="188"/>
        <end position="223"/>
    </location>
</feature>
<dbReference type="Ensembl" id="ENSAOCT00000040256.1">
    <property type="protein sequence ID" value="ENSAOCP00000037553.1"/>
    <property type="gene ID" value="ENSAOCG00000000994.2"/>
</dbReference>
<feature type="region of interest" description="Disordered" evidence="1">
    <location>
        <begin position="354"/>
        <end position="398"/>
    </location>
</feature>
<evidence type="ECO:0000313" key="4">
    <source>
        <dbReference type="Proteomes" id="UP001501940"/>
    </source>
</evidence>
<dbReference type="Pfam" id="PF02845">
    <property type="entry name" value="CUE"/>
    <property type="match status" value="1"/>
</dbReference>
<feature type="compositionally biased region" description="Basic and acidic residues" evidence="1">
    <location>
        <begin position="379"/>
        <end position="398"/>
    </location>
</feature>